<dbReference type="InParanoid" id="G3GW23"/>
<dbReference type="AlphaFoldDB" id="G3GW23"/>
<reference evidence="2" key="1">
    <citation type="journal article" date="2011" name="Nat. Biotechnol.">
        <title>The genomic sequence of the Chinese hamster ovary (CHO)-K1 cell line.</title>
        <authorList>
            <person name="Xu X."/>
            <person name="Nagarajan H."/>
            <person name="Lewis N.E."/>
            <person name="Pan S."/>
            <person name="Cai Z."/>
            <person name="Liu X."/>
            <person name="Chen W."/>
            <person name="Xie M."/>
            <person name="Wang W."/>
            <person name="Hammond S."/>
            <person name="Andersen M.R."/>
            <person name="Neff N."/>
            <person name="Passarelli B."/>
            <person name="Koh W."/>
            <person name="Fan H.C."/>
            <person name="Wang J."/>
            <person name="Gui Y."/>
            <person name="Lee K.H."/>
            <person name="Betenbaugh M.J."/>
            <person name="Quake S.R."/>
            <person name="Famili I."/>
            <person name="Palsson B.O."/>
            <person name="Wang J."/>
        </authorList>
    </citation>
    <scope>NUCLEOTIDE SEQUENCE [LARGE SCALE GENOMIC DNA]</scope>
    <source>
        <strain evidence="2">CHO K1 cell line</strain>
    </source>
</reference>
<proteinExistence type="predicted"/>
<evidence type="ECO:0000313" key="2">
    <source>
        <dbReference type="Proteomes" id="UP000001075"/>
    </source>
</evidence>
<gene>
    <name evidence="1" type="ORF">I79_001934</name>
</gene>
<evidence type="ECO:0000313" key="1">
    <source>
        <dbReference type="EMBL" id="EGW00980.1"/>
    </source>
</evidence>
<dbReference type="Proteomes" id="UP000001075">
    <property type="component" value="Unassembled WGS sequence"/>
</dbReference>
<organism evidence="1 2">
    <name type="scientific">Cricetulus griseus</name>
    <name type="common">Chinese hamster</name>
    <name type="synonym">Cricetulus barabensis griseus</name>
    <dbReference type="NCBI Taxonomy" id="10029"/>
    <lineage>
        <taxon>Eukaryota</taxon>
        <taxon>Metazoa</taxon>
        <taxon>Chordata</taxon>
        <taxon>Craniata</taxon>
        <taxon>Vertebrata</taxon>
        <taxon>Euteleostomi</taxon>
        <taxon>Mammalia</taxon>
        <taxon>Eutheria</taxon>
        <taxon>Euarchontoglires</taxon>
        <taxon>Glires</taxon>
        <taxon>Rodentia</taxon>
        <taxon>Myomorpha</taxon>
        <taxon>Muroidea</taxon>
        <taxon>Cricetidae</taxon>
        <taxon>Cricetinae</taxon>
        <taxon>Cricetulus</taxon>
    </lineage>
</organism>
<sequence length="51" mass="5698">MQKADSAALPLQSLHISYPCLPDLLFVIISRLFVEPTDLLSPLCLAFRLNL</sequence>
<name>G3GW23_CRIGR</name>
<dbReference type="EMBL" id="JH000046">
    <property type="protein sequence ID" value="EGW00980.1"/>
    <property type="molecule type" value="Genomic_DNA"/>
</dbReference>
<protein>
    <submittedName>
        <fullName evidence="1">Uncharacterized protein</fullName>
    </submittedName>
</protein>
<accession>G3GW23</accession>